<feature type="region of interest" description="Disordered" evidence="1">
    <location>
        <begin position="1"/>
        <end position="20"/>
    </location>
</feature>
<dbReference type="EMBL" id="BLIN01000005">
    <property type="protein sequence ID" value="GFE09483.1"/>
    <property type="molecule type" value="Genomic_DNA"/>
</dbReference>
<feature type="compositionally biased region" description="Polar residues" evidence="1">
    <location>
        <begin position="1"/>
        <end position="10"/>
    </location>
</feature>
<dbReference type="Pfam" id="PF21831">
    <property type="entry name" value="DUF6891"/>
    <property type="match status" value="1"/>
</dbReference>
<sequence>MLEISVTTESGPDRSRPSEGELAGLLRRIGADDDHFVVVERLPEEGQVFVQTWREGDGPFAVEHRDGGPERHFRAQSDDAERVVEMFLDWARGGQDWRTALDWQRADLYATPGLTPETRAAAEGQARKDIHGGFRDFHQVVQGVRDSVGPEDDPVSLDEARRIVGGLWEERLAEQADWPEVTDADRVAQAFDALNSQGLTARMHFSCCSTCARGEIAAERAAADRGFVFFHFQDTEAAAEGHGLSVRYGAYPDTGEDSAEGRAGIGRAVVAAFTGAGLPAQWDGDPDRVIEVAPLDWRKRLPRTGG</sequence>
<gene>
    <name evidence="3" type="ORF">Scani_57510</name>
</gene>
<proteinExistence type="predicted"/>
<dbReference type="Proteomes" id="UP000435837">
    <property type="component" value="Unassembled WGS sequence"/>
</dbReference>
<evidence type="ECO:0000256" key="1">
    <source>
        <dbReference type="SAM" id="MobiDB-lite"/>
    </source>
</evidence>
<accession>A0A640SDM5</accession>
<dbReference type="OrthoDB" id="5515732at2"/>
<evidence type="ECO:0000313" key="4">
    <source>
        <dbReference type="Proteomes" id="UP000435837"/>
    </source>
</evidence>
<dbReference type="InterPro" id="IPR054186">
    <property type="entry name" value="DUF6891"/>
</dbReference>
<feature type="domain" description="DUF6891" evidence="2">
    <location>
        <begin position="117"/>
        <end position="301"/>
    </location>
</feature>
<reference evidence="3 4" key="1">
    <citation type="submission" date="2019-12" db="EMBL/GenBank/DDBJ databases">
        <title>Whole genome shotgun sequence of Streptomyces caniferus NBRC 15389.</title>
        <authorList>
            <person name="Ichikawa N."/>
            <person name="Kimura A."/>
            <person name="Kitahashi Y."/>
            <person name="Komaki H."/>
            <person name="Tamura T."/>
        </authorList>
    </citation>
    <scope>NUCLEOTIDE SEQUENCE [LARGE SCALE GENOMIC DNA]</scope>
    <source>
        <strain evidence="3 4">NBRC 15389</strain>
    </source>
</reference>
<organism evidence="3 4">
    <name type="scientific">Streptomyces caniferus</name>
    <dbReference type="NCBI Taxonomy" id="285557"/>
    <lineage>
        <taxon>Bacteria</taxon>
        <taxon>Bacillati</taxon>
        <taxon>Actinomycetota</taxon>
        <taxon>Actinomycetes</taxon>
        <taxon>Kitasatosporales</taxon>
        <taxon>Streptomycetaceae</taxon>
        <taxon>Streptomyces</taxon>
    </lineage>
</organism>
<evidence type="ECO:0000313" key="3">
    <source>
        <dbReference type="EMBL" id="GFE09483.1"/>
    </source>
</evidence>
<protein>
    <recommendedName>
        <fullName evidence="2">DUF6891 domain-containing protein</fullName>
    </recommendedName>
</protein>
<comment type="caution">
    <text evidence="3">The sequence shown here is derived from an EMBL/GenBank/DDBJ whole genome shotgun (WGS) entry which is preliminary data.</text>
</comment>
<name>A0A640SDM5_9ACTN</name>
<evidence type="ECO:0000259" key="2">
    <source>
        <dbReference type="Pfam" id="PF21831"/>
    </source>
</evidence>
<dbReference type="RefSeq" id="WP_159480524.1">
    <property type="nucleotide sequence ID" value="NZ_BAAATH010000037.1"/>
</dbReference>
<dbReference type="AlphaFoldDB" id="A0A640SDM5"/>